<keyword evidence="6" id="KW-1185">Reference proteome</keyword>
<keyword evidence="2" id="KW-0143">Chaperone</keyword>
<dbReference type="Gene3D" id="6.10.140.1710">
    <property type="match status" value="1"/>
</dbReference>
<evidence type="ECO:0000256" key="1">
    <source>
        <dbReference type="ARBA" id="ARBA00005256"/>
    </source>
</evidence>
<protein>
    <recommendedName>
        <fullName evidence="7">Nas2 N-terminal domain-containing protein</fullName>
    </recommendedName>
</protein>
<dbReference type="GO" id="GO:0005634">
    <property type="term" value="C:nucleus"/>
    <property type="evidence" value="ECO:0007669"/>
    <property type="project" value="TreeGrafter"/>
</dbReference>
<dbReference type="Pfam" id="PF17820">
    <property type="entry name" value="PDZ_6"/>
    <property type="match status" value="1"/>
</dbReference>
<comment type="similarity">
    <text evidence="1">Belongs to the proteasome subunit p27 family.</text>
</comment>
<dbReference type="Gene3D" id="2.30.42.10">
    <property type="match status" value="1"/>
</dbReference>
<sequence length="201" mass="22396">MSREQVLKYSEDKDKIEKEIASLVEYLTAPGMPGLRGSLVDAEGFPLAGVDLYQVRQARQKYIILNNDYTALMQKIESELHAFFGNPENRQSRPEVRIPVQIEIGTSDSPIPFAEITEVAPESPAYNAGFIVSDRIVSFGPINFSNHSNLSGLVNYVKDNEGKSIKVLILRGHDNHQVKLNIVPQKWTGAGIIGCRFKPIN</sequence>
<evidence type="ECO:0008006" key="7">
    <source>
        <dbReference type="Google" id="ProtNLM"/>
    </source>
</evidence>
<name>A0A1R2C126_9CILI</name>
<dbReference type="GO" id="GO:0070682">
    <property type="term" value="P:proteasome regulatory particle assembly"/>
    <property type="evidence" value="ECO:0007669"/>
    <property type="project" value="InterPro"/>
</dbReference>
<dbReference type="InterPro" id="IPR041489">
    <property type="entry name" value="PDZ_6"/>
</dbReference>
<dbReference type="OrthoDB" id="304649at2759"/>
<accession>A0A1R2C126</accession>
<dbReference type="Proteomes" id="UP000187209">
    <property type="component" value="Unassembled WGS sequence"/>
</dbReference>
<dbReference type="InterPro" id="IPR040815">
    <property type="entry name" value="Nas2_N"/>
</dbReference>
<dbReference type="Pfam" id="PF18265">
    <property type="entry name" value="Nas2_N"/>
    <property type="match status" value="1"/>
</dbReference>
<reference evidence="5 6" key="1">
    <citation type="submission" date="2016-11" db="EMBL/GenBank/DDBJ databases">
        <title>The macronuclear genome of Stentor coeruleus: a giant cell with tiny introns.</title>
        <authorList>
            <person name="Slabodnick M."/>
            <person name="Ruby J.G."/>
            <person name="Reiff S.B."/>
            <person name="Swart E.C."/>
            <person name="Gosai S."/>
            <person name="Prabakaran S."/>
            <person name="Witkowska E."/>
            <person name="Larue G.E."/>
            <person name="Fisher S."/>
            <person name="Freeman R.M."/>
            <person name="Gunawardena J."/>
            <person name="Chu W."/>
            <person name="Stover N.A."/>
            <person name="Gregory B.D."/>
            <person name="Nowacki M."/>
            <person name="Derisi J."/>
            <person name="Roy S.W."/>
            <person name="Marshall W.F."/>
            <person name="Sood P."/>
        </authorList>
    </citation>
    <scope>NUCLEOTIDE SEQUENCE [LARGE SCALE GENOMIC DNA]</scope>
    <source>
        <strain evidence="5">WM001</strain>
    </source>
</reference>
<dbReference type="SUPFAM" id="SSF50156">
    <property type="entry name" value="PDZ domain-like"/>
    <property type="match status" value="1"/>
</dbReference>
<comment type="caution">
    <text evidence="5">The sequence shown here is derived from an EMBL/GenBank/DDBJ whole genome shotgun (WGS) entry which is preliminary data.</text>
</comment>
<dbReference type="InterPro" id="IPR035269">
    <property type="entry name" value="PSMD9"/>
</dbReference>
<evidence type="ECO:0000259" key="3">
    <source>
        <dbReference type="Pfam" id="PF17820"/>
    </source>
</evidence>
<evidence type="ECO:0000313" key="5">
    <source>
        <dbReference type="EMBL" id="OMJ82722.1"/>
    </source>
</evidence>
<gene>
    <name evidence="5" type="ORF">SteCoe_16486</name>
</gene>
<dbReference type="PANTHER" id="PTHR12651:SF1">
    <property type="entry name" value="26S PROTEASOME NON-ATPASE REGULATORY SUBUNIT 9"/>
    <property type="match status" value="1"/>
</dbReference>
<dbReference type="PANTHER" id="PTHR12651">
    <property type="entry name" value="26S PROTEASOME NON-ATPASE REGULATORY SUBUNIT 9"/>
    <property type="match status" value="1"/>
</dbReference>
<organism evidence="5 6">
    <name type="scientific">Stentor coeruleus</name>
    <dbReference type="NCBI Taxonomy" id="5963"/>
    <lineage>
        <taxon>Eukaryota</taxon>
        <taxon>Sar</taxon>
        <taxon>Alveolata</taxon>
        <taxon>Ciliophora</taxon>
        <taxon>Postciliodesmatophora</taxon>
        <taxon>Heterotrichea</taxon>
        <taxon>Heterotrichida</taxon>
        <taxon>Stentoridae</taxon>
        <taxon>Stentor</taxon>
    </lineage>
</organism>
<dbReference type="EMBL" id="MPUH01000329">
    <property type="protein sequence ID" value="OMJ82722.1"/>
    <property type="molecule type" value="Genomic_DNA"/>
</dbReference>
<evidence type="ECO:0000313" key="6">
    <source>
        <dbReference type="Proteomes" id="UP000187209"/>
    </source>
</evidence>
<evidence type="ECO:0000259" key="4">
    <source>
        <dbReference type="Pfam" id="PF18265"/>
    </source>
</evidence>
<dbReference type="GO" id="GO:0005737">
    <property type="term" value="C:cytoplasm"/>
    <property type="evidence" value="ECO:0007669"/>
    <property type="project" value="TreeGrafter"/>
</dbReference>
<dbReference type="AlphaFoldDB" id="A0A1R2C126"/>
<feature type="domain" description="Nas2 N-terminal" evidence="4">
    <location>
        <begin position="10"/>
        <end position="84"/>
    </location>
</feature>
<evidence type="ECO:0000256" key="2">
    <source>
        <dbReference type="ARBA" id="ARBA00023186"/>
    </source>
</evidence>
<dbReference type="InterPro" id="IPR036034">
    <property type="entry name" value="PDZ_sf"/>
</dbReference>
<proteinExistence type="inferred from homology"/>
<feature type="domain" description="PDZ" evidence="3">
    <location>
        <begin position="115"/>
        <end position="171"/>
    </location>
</feature>
<dbReference type="FunFam" id="2.30.42.10:FF:000107">
    <property type="entry name" value="26S proteasome non-ATPase regulatory subunit 9"/>
    <property type="match status" value="1"/>
</dbReference>